<gene>
    <name evidence="7" type="primary">ppa</name>
    <name evidence="8" type="ORF">G4Y79_23425</name>
</gene>
<accession>A0A7S8IF64</accession>
<dbReference type="HAMAP" id="MF_00209">
    <property type="entry name" value="Inorganic_PPase"/>
    <property type="match status" value="1"/>
</dbReference>
<feature type="binding site" evidence="7">
    <location>
        <position position="108"/>
    </location>
    <ligand>
        <name>Mg(2+)</name>
        <dbReference type="ChEBI" id="CHEBI:18420"/>
        <label>1</label>
    </ligand>
</feature>
<name>A0A7S8IF64_9CHLR</name>
<dbReference type="FunFam" id="3.90.80.10:FF:000003">
    <property type="entry name" value="Inorganic pyrophosphatase"/>
    <property type="match status" value="1"/>
</dbReference>
<sequence>MASQALHLWHNLASGPDTPRVIYAVIEVPKGSRNKYEYSKTAGVIKLDRVLYSPLHYPGDYGFIPQSYFDDGDPMDVLVMMNEATFPGCVVEARALATLKMIDDGEPDYKVLAVPHTDPNFSHYQSDKDLPKHFMEEVRHFFMTYKQLEGSSVDNLGWVGTEETHEIIMDSLNQYRKKFPPTGV</sequence>
<dbReference type="GO" id="GO:0000287">
    <property type="term" value="F:magnesium ion binding"/>
    <property type="evidence" value="ECO:0007669"/>
    <property type="project" value="UniProtKB-UniRule"/>
</dbReference>
<organism evidence="8 9">
    <name type="scientific">Phototrophicus methaneseepsis</name>
    <dbReference type="NCBI Taxonomy" id="2710758"/>
    <lineage>
        <taxon>Bacteria</taxon>
        <taxon>Bacillati</taxon>
        <taxon>Chloroflexota</taxon>
        <taxon>Candidatus Thermofontia</taxon>
        <taxon>Phototrophicales</taxon>
        <taxon>Phototrophicaceae</taxon>
        <taxon>Phototrophicus</taxon>
    </lineage>
</organism>
<feature type="binding site" evidence="7">
    <location>
        <position position="49"/>
    </location>
    <ligand>
        <name>substrate</name>
    </ligand>
</feature>
<feature type="binding site" evidence="7">
    <location>
        <position position="35"/>
    </location>
    <ligand>
        <name>substrate</name>
    </ligand>
</feature>
<comment type="function">
    <text evidence="7">Catalyzes the hydrolysis of inorganic pyrophosphate (PPi) forming two phosphate ions.</text>
</comment>
<feature type="binding site" evidence="7">
    <location>
        <position position="145"/>
    </location>
    <ligand>
        <name>substrate</name>
    </ligand>
</feature>
<dbReference type="GO" id="GO:0005737">
    <property type="term" value="C:cytoplasm"/>
    <property type="evidence" value="ECO:0007669"/>
    <property type="project" value="UniProtKB-SubCell"/>
</dbReference>
<dbReference type="EMBL" id="CP062983">
    <property type="protein sequence ID" value="QPC82603.1"/>
    <property type="molecule type" value="Genomic_DNA"/>
</dbReference>
<evidence type="ECO:0000256" key="1">
    <source>
        <dbReference type="ARBA" id="ARBA00001946"/>
    </source>
</evidence>
<keyword evidence="4 7" id="KW-0378">Hydrolase</keyword>
<feature type="binding site" evidence="7">
    <location>
        <position position="71"/>
    </location>
    <ligand>
        <name>Mg(2+)</name>
        <dbReference type="ChEBI" id="CHEBI:18420"/>
        <label>1</label>
    </ligand>
</feature>
<comment type="subcellular location">
    <subcellularLocation>
        <location evidence="7">Cytoplasm</location>
    </subcellularLocation>
</comment>
<protein>
    <recommendedName>
        <fullName evidence="7">Inorganic pyrophosphatase</fullName>
        <ecNumber evidence="7">3.6.1.1</ecNumber>
    </recommendedName>
    <alternativeName>
        <fullName evidence="7">Pyrophosphate phospho-hydrolase</fullName>
        <shortName evidence="7">PPase</shortName>
    </alternativeName>
</protein>
<comment type="similarity">
    <text evidence="7">Belongs to the PPase family.</text>
</comment>
<dbReference type="InterPro" id="IPR036649">
    <property type="entry name" value="Pyrophosphatase_sf"/>
</dbReference>
<keyword evidence="2 7" id="KW-0963">Cytoplasm</keyword>
<feature type="binding site" evidence="7">
    <location>
        <position position="76"/>
    </location>
    <ligand>
        <name>Mg(2+)</name>
        <dbReference type="ChEBI" id="CHEBI:18420"/>
        <label>2</label>
    </ligand>
</feature>
<dbReference type="KEGG" id="pmet:G4Y79_23425"/>
<evidence type="ECO:0000256" key="4">
    <source>
        <dbReference type="ARBA" id="ARBA00022801"/>
    </source>
</evidence>
<proteinExistence type="inferred from homology"/>
<dbReference type="PROSITE" id="PS00387">
    <property type="entry name" value="PPASE"/>
    <property type="match status" value="1"/>
</dbReference>
<dbReference type="SUPFAM" id="SSF50324">
    <property type="entry name" value="Inorganic pyrophosphatase"/>
    <property type="match status" value="1"/>
</dbReference>
<reference evidence="8 9" key="1">
    <citation type="submission" date="2020-02" db="EMBL/GenBank/DDBJ databases">
        <authorList>
            <person name="Zheng R.K."/>
            <person name="Sun C.M."/>
        </authorList>
    </citation>
    <scope>NUCLEOTIDE SEQUENCE [LARGE SCALE GENOMIC DNA]</scope>
    <source>
        <strain evidence="9">rifampicinis</strain>
    </source>
</reference>
<evidence type="ECO:0000256" key="2">
    <source>
        <dbReference type="ARBA" id="ARBA00022490"/>
    </source>
</evidence>
<keyword evidence="3 7" id="KW-0479">Metal-binding</keyword>
<dbReference type="Pfam" id="PF00719">
    <property type="entry name" value="Pyrophosphatase"/>
    <property type="match status" value="1"/>
</dbReference>
<comment type="subunit">
    <text evidence="7">Homohexamer.</text>
</comment>
<dbReference type="Gene3D" id="3.90.80.10">
    <property type="entry name" value="Inorganic pyrophosphatase"/>
    <property type="match status" value="1"/>
</dbReference>
<dbReference type="EC" id="3.6.1.1" evidence="7"/>
<evidence type="ECO:0000313" key="8">
    <source>
        <dbReference type="EMBL" id="QPC82603.1"/>
    </source>
</evidence>
<evidence type="ECO:0000256" key="7">
    <source>
        <dbReference type="HAMAP-Rule" id="MF_00209"/>
    </source>
</evidence>
<dbReference type="GO" id="GO:0004427">
    <property type="term" value="F:inorganic diphosphate phosphatase activity"/>
    <property type="evidence" value="ECO:0007669"/>
    <property type="project" value="UniProtKB-UniRule"/>
</dbReference>
<keyword evidence="5 7" id="KW-0460">Magnesium</keyword>
<comment type="catalytic activity">
    <reaction evidence="6 7">
        <text>diphosphate + H2O = 2 phosphate + H(+)</text>
        <dbReference type="Rhea" id="RHEA:24576"/>
        <dbReference type="ChEBI" id="CHEBI:15377"/>
        <dbReference type="ChEBI" id="CHEBI:15378"/>
        <dbReference type="ChEBI" id="CHEBI:33019"/>
        <dbReference type="ChEBI" id="CHEBI:43474"/>
        <dbReference type="EC" id="3.6.1.1"/>
    </reaction>
</comment>
<feature type="binding site" evidence="7">
    <location>
        <position position="61"/>
    </location>
    <ligand>
        <name>substrate</name>
    </ligand>
</feature>
<dbReference type="AlphaFoldDB" id="A0A7S8IF64"/>
<dbReference type="InterPro" id="IPR008162">
    <property type="entry name" value="Pyrophosphatase"/>
</dbReference>
<dbReference type="RefSeq" id="WP_195170672.1">
    <property type="nucleotide sequence ID" value="NZ_CP062983.1"/>
</dbReference>
<comment type="cofactor">
    <cofactor evidence="1 7">
        <name>Mg(2+)</name>
        <dbReference type="ChEBI" id="CHEBI:18420"/>
    </cofactor>
</comment>
<dbReference type="Proteomes" id="UP000594468">
    <property type="component" value="Chromosome"/>
</dbReference>
<evidence type="ECO:0000256" key="5">
    <source>
        <dbReference type="ARBA" id="ARBA00022842"/>
    </source>
</evidence>
<evidence type="ECO:0000256" key="6">
    <source>
        <dbReference type="ARBA" id="ARBA00047820"/>
    </source>
</evidence>
<dbReference type="GO" id="GO:0006796">
    <property type="term" value="P:phosphate-containing compound metabolic process"/>
    <property type="evidence" value="ECO:0007669"/>
    <property type="project" value="InterPro"/>
</dbReference>
<evidence type="ECO:0000256" key="3">
    <source>
        <dbReference type="ARBA" id="ARBA00022723"/>
    </source>
</evidence>
<feature type="binding site" evidence="7">
    <location>
        <position position="76"/>
    </location>
    <ligand>
        <name>Mg(2+)</name>
        <dbReference type="ChEBI" id="CHEBI:18420"/>
        <label>1</label>
    </ligand>
</feature>
<dbReference type="PANTHER" id="PTHR10286">
    <property type="entry name" value="INORGANIC PYROPHOSPHATASE"/>
    <property type="match status" value="1"/>
</dbReference>
<evidence type="ECO:0000313" key="9">
    <source>
        <dbReference type="Proteomes" id="UP000594468"/>
    </source>
</evidence>
<dbReference type="CDD" id="cd00412">
    <property type="entry name" value="pyrophosphatase"/>
    <property type="match status" value="1"/>
</dbReference>
<keyword evidence="9" id="KW-1185">Reference proteome</keyword>